<feature type="domain" description="NACHT" evidence="3">
    <location>
        <begin position="232"/>
        <end position="370"/>
    </location>
</feature>
<accession>A0ABP0GBD1</accession>
<dbReference type="Gene3D" id="3.40.50.300">
    <property type="entry name" value="P-loop containing nucleotide triphosphate hydrolases"/>
    <property type="match status" value="1"/>
</dbReference>
<name>A0ABP0GBD1_CLALP</name>
<organism evidence="4 5">
    <name type="scientific">Clavelina lepadiformis</name>
    <name type="common">Light-bulb sea squirt</name>
    <name type="synonym">Ascidia lepadiformis</name>
    <dbReference type="NCBI Taxonomy" id="159417"/>
    <lineage>
        <taxon>Eukaryota</taxon>
        <taxon>Metazoa</taxon>
        <taxon>Chordata</taxon>
        <taxon>Tunicata</taxon>
        <taxon>Ascidiacea</taxon>
        <taxon>Aplousobranchia</taxon>
        <taxon>Clavelinidae</taxon>
        <taxon>Clavelina</taxon>
    </lineage>
</organism>
<evidence type="ECO:0000313" key="4">
    <source>
        <dbReference type="EMBL" id="CAK8688617.1"/>
    </source>
</evidence>
<gene>
    <name evidence="4" type="ORF">CVLEPA_LOCUS20612</name>
</gene>
<reference evidence="4 5" key="1">
    <citation type="submission" date="2024-02" db="EMBL/GenBank/DDBJ databases">
        <authorList>
            <person name="Daric V."/>
            <person name="Darras S."/>
        </authorList>
    </citation>
    <scope>NUCLEOTIDE SEQUENCE [LARGE SCALE GENOMIC DNA]</scope>
</reference>
<keyword evidence="5" id="KW-1185">Reference proteome</keyword>
<dbReference type="Proteomes" id="UP001642483">
    <property type="component" value="Unassembled WGS sequence"/>
</dbReference>
<sequence>MSQNPNVNFQGSTINNARVVGSQGVNYTEQNESGIRLDNEGTMNMRDVIRGNSENVFAETQRTINQASGSYYQEGQVTDGVSVTNNVREQRNITQGKRSYYQQGPVDKVVIKNTTYQHPLSSSGQEQSMSLEQLNKLTTKLQGALKASAGKKSAKLPCPIRDKQVSYVSLEIVLKSGRSSKLEIETRFNDRKQMLKTLKAPKGSVNLKELLQCVQKRTEVNSCNCVNENCGYSVGIIGPAGIGKTTCTLELTKLICTGEIPGYYYVFLIRFRNVDYNKEKATSLLEFLLTSSGSHFSYSTNQEKALMKILQDSSNVMLILDGVDEARFQQTKTSYVMRQLFDRAIAEDFIKNILAGNLLPHAVKFVTSRPEQMFELHSDCRPILLQVFWG</sequence>
<evidence type="ECO:0000256" key="2">
    <source>
        <dbReference type="ARBA" id="ARBA00022737"/>
    </source>
</evidence>
<comment type="caution">
    <text evidence="4">The sequence shown here is derived from an EMBL/GenBank/DDBJ whole genome shotgun (WGS) entry which is preliminary data.</text>
</comment>
<evidence type="ECO:0000313" key="5">
    <source>
        <dbReference type="Proteomes" id="UP001642483"/>
    </source>
</evidence>
<dbReference type="Pfam" id="PF05729">
    <property type="entry name" value="NACHT"/>
    <property type="match status" value="1"/>
</dbReference>
<evidence type="ECO:0000259" key="3">
    <source>
        <dbReference type="PROSITE" id="PS50837"/>
    </source>
</evidence>
<dbReference type="InterPro" id="IPR027417">
    <property type="entry name" value="P-loop_NTPase"/>
</dbReference>
<keyword evidence="1" id="KW-0433">Leucine-rich repeat</keyword>
<evidence type="ECO:0000256" key="1">
    <source>
        <dbReference type="ARBA" id="ARBA00022614"/>
    </source>
</evidence>
<proteinExistence type="predicted"/>
<dbReference type="InterPro" id="IPR051261">
    <property type="entry name" value="NLR"/>
</dbReference>
<dbReference type="PANTHER" id="PTHR24106">
    <property type="entry name" value="NACHT, LRR AND CARD DOMAINS-CONTAINING"/>
    <property type="match status" value="1"/>
</dbReference>
<protein>
    <recommendedName>
        <fullName evidence="3">NACHT domain-containing protein</fullName>
    </recommendedName>
</protein>
<dbReference type="SUPFAM" id="SSF52540">
    <property type="entry name" value="P-loop containing nucleoside triphosphate hydrolases"/>
    <property type="match status" value="1"/>
</dbReference>
<dbReference type="InterPro" id="IPR007111">
    <property type="entry name" value="NACHT_NTPase"/>
</dbReference>
<dbReference type="EMBL" id="CAWYQH010000108">
    <property type="protein sequence ID" value="CAK8688617.1"/>
    <property type="molecule type" value="Genomic_DNA"/>
</dbReference>
<dbReference type="PROSITE" id="PS50837">
    <property type="entry name" value="NACHT"/>
    <property type="match status" value="1"/>
</dbReference>
<keyword evidence="2" id="KW-0677">Repeat</keyword>